<evidence type="ECO:0000313" key="2">
    <source>
        <dbReference type="EMBL" id="TNY21023.1"/>
    </source>
</evidence>
<dbReference type="STRING" id="5288.A0A5C5FVX4"/>
<dbReference type="EMBL" id="SOZI01000052">
    <property type="protein sequence ID" value="TNY21023.1"/>
    <property type="molecule type" value="Genomic_DNA"/>
</dbReference>
<dbReference type="Proteomes" id="UP000311382">
    <property type="component" value="Unassembled WGS sequence"/>
</dbReference>
<gene>
    <name evidence="2" type="ORF">DMC30DRAFT_446527</name>
</gene>
<organism evidence="2 3">
    <name type="scientific">Rhodotorula diobovata</name>
    <dbReference type="NCBI Taxonomy" id="5288"/>
    <lineage>
        <taxon>Eukaryota</taxon>
        <taxon>Fungi</taxon>
        <taxon>Dikarya</taxon>
        <taxon>Basidiomycota</taxon>
        <taxon>Pucciniomycotina</taxon>
        <taxon>Microbotryomycetes</taxon>
        <taxon>Sporidiobolales</taxon>
        <taxon>Sporidiobolaceae</taxon>
        <taxon>Rhodotorula</taxon>
    </lineage>
</organism>
<dbReference type="SUPFAM" id="SSF48371">
    <property type="entry name" value="ARM repeat"/>
    <property type="match status" value="1"/>
</dbReference>
<dbReference type="InterPro" id="IPR040144">
    <property type="entry name" value="RAP1GDS1"/>
</dbReference>
<protein>
    <submittedName>
        <fullName evidence="2">Uncharacterized protein</fullName>
    </submittedName>
</protein>
<feature type="compositionally biased region" description="Pro residues" evidence="1">
    <location>
        <begin position="678"/>
        <end position="691"/>
    </location>
</feature>
<feature type="region of interest" description="Disordered" evidence="1">
    <location>
        <begin position="675"/>
        <end position="716"/>
    </location>
</feature>
<comment type="caution">
    <text evidence="2">The sequence shown here is derived from an EMBL/GenBank/DDBJ whole genome shotgun (WGS) entry which is preliminary data.</text>
</comment>
<reference evidence="2 3" key="1">
    <citation type="submission" date="2019-03" db="EMBL/GenBank/DDBJ databases">
        <title>Rhodosporidium diobovatum UCD-FST 08-225 genome sequencing, assembly, and annotation.</title>
        <authorList>
            <person name="Fakankun I.U."/>
            <person name="Fristensky B."/>
            <person name="Levin D.B."/>
        </authorList>
    </citation>
    <scope>NUCLEOTIDE SEQUENCE [LARGE SCALE GENOMIC DNA]</scope>
    <source>
        <strain evidence="2 3">UCD-FST 08-225</strain>
    </source>
</reference>
<feature type="compositionally biased region" description="Pro residues" evidence="1">
    <location>
        <begin position="706"/>
        <end position="716"/>
    </location>
</feature>
<proteinExistence type="predicted"/>
<name>A0A5C5FVX4_9BASI</name>
<accession>A0A5C5FVX4</accession>
<dbReference type="AlphaFoldDB" id="A0A5C5FVX4"/>
<dbReference type="OrthoDB" id="26149at2759"/>
<dbReference type="InterPro" id="IPR011989">
    <property type="entry name" value="ARM-like"/>
</dbReference>
<sequence>MAVLSEEPTLPPAMQDAVQQLISLSSDATSTAPTLSAAAWLDVARAGKSLADSLRSEPLRTAAGQAGLARSVASLLAQAAQAQGAGAELLSAQTELARVVGNFCFEHDPNRQLVLDANVPLFLAQLLGQTLGVLAEGERMPATGQRELSVEELKFVRATTGAFLNASLKFDPMRRYLGRREILTPLVALLDARIEAGKSTTPIYTVGCWCAPAPRPEDMDEREERLQIGQMAAEWAANVLEDVLSESKAEFPLSGVLSLASVVLSVSTSSEPSALPAHLSPDDATDFLDTDLELLTICSSLLESLAHDLPGAASALAFSPFSPALPYPKNTLLWQLLHFISDAAPPSHWALAATDDPARAVKAFSAVKAAVVRAVVEAPNDDEVMERLWSETKRGAGDGEDGAEAAQAKEEGRSWLVEMLVRWLEGAQQEGREDMLIAAAHLLAGMGRKDEHTLSLVHDYALAAPLARIVADRVGGAIGRTGRPGETTQILFGVVSLLRHLAIPVANREVLGKTGVIPPATELLRRELDIVQPLQLAVIGLLKHLVTGNVPNALAVLGLSSASSSPAETPFDRLLALVTRTDELRLRSEGTRVLINITRSLFSLPSCASSHADDLAPLVAQGRKRLVKREVVEAMCELVRRSEKFPILVNEGVVGLTLLAGSGTEGASLVLASLLHPPSRPAPPTPEPNPLDPSSASASLTTLSAPPVPKPAPAPIDEPSSAAVMLFRWLSLAPSLAQQPSPTSPAAALLLPEMLANAAALLHVVAHGASSAPREERDALRDVVQGPLEAASAVLDGPAGQAVRRAAETLAVME</sequence>
<dbReference type="InterPro" id="IPR016024">
    <property type="entry name" value="ARM-type_fold"/>
</dbReference>
<evidence type="ECO:0000256" key="1">
    <source>
        <dbReference type="SAM" id="MobiDB-lite"/>
    </source>
</evidence>
<evidence type="ECO:0000313" key="3">
    <source>
        <dbReference type="Proteomes" id="UP000311382"/>
    </source>
</evidence>
<feature type="compositionally biased region" description="Low complexity" evidence="1">
    <location>
        <begin position="692"/>
        <end position="705"/>
    </location>
</feature>
<dbReference type="PANTHER" id="PTHR10957">
    <property type="entry name" value="RAP1 GTPASE-GDP DISSOCIATION STIMULATOR 1"/>
    <property type="match status" value="1"/>
</dbReference>
<dbReference type="Gene3D" id="1.25.10.10">
    <property type="entry name" value="Leucine-rich Repeat Variant"/>
    <property type="match status" value="1"/>
</dbReference>
<keyword evidence="3" id="KW-1185">Reference proteome</keyword>
<dbReference type="GO" id="GO:0005085">
    <property type="term" value="F:guanyl-nucleotide exchange factor activity"/>
    <property type="evidence" value="ECO:0007669"/>
    <property type="project" value="InterPro"/>
</dbReference>